<feature type="non-terminal residue" evidence="1">
    <location>
        <position position="1"/>
    </location>
</feature>
<dbReference type="AlphaFoldDB" id="A0A822F374"/>
<protein>
    <submittedName>
        <fullName evidence="1">Uncharacterized protein</fullName>
    </submittedName>
</protein>
<comment type="caution">
    <text evidence="1">The sequence shown here is derived from an EMBL/GenBank/DDBJ whole genome shotgun (WGS) entry which is preliminary data.</text>
</comment>
<feature type="non-terminal residue" evidence="1">
    <location>
        <position position="62"/>
    </location>
</feature>
<proteinExistence type="predicted"/>
<organism evidence="1 2">
    <name type="scientific">Rotaria socialis</name>
    <dbReference type="NCBI Taxonomy" id="392032"/>
    <lineage>
        <taxon>Eukaryota</taxon>
        <taxon>Metazoa</taxon>
        <taxon>Spiralia</taxon>
        <taxon>Gnathifera</taxon>
        <taxon>Rotifera</taxon>
        <taxon>Eurotatoria</taxon>
        <taxon>Bdelloidea</taxon>
        <taxon>Philodinida</taxon>
        <taxon>Philodinidae</taxon>
        <taxon>Rotaria</taxon>
    </lineage>
</organism>
<sequence>YYFRSIAAPTAPFPPIPPPDGIYTITQVHSAAEFYGVSQMREHDLEGLNKHLEEFYNNSVND</sequence>
<reference evidence="1" key="1">
    <citation type="submission" date="2021-02" db="EMBL/GenBank/DDBJ databases">
        <authorList>
            <person name="Nowell W R."/>
        </authorList>
    </citation>
    <scope>NUCLEOTIDE SEQUENCE</scope>
</reference>
<gene>
    <name evidence="1" type="ORF">QYT958_LOCUS45431</name>
</gene>
<evidence type="ECO:0000313" key="2">
    <source>
        <dbReference type="Proteomes" id="UP000663848"/>
    </source>
</evidence>
<evidence type="ECO:0000313" key="1">
    <source>
        <dbReference type="EMBL" id="CAF5110979.1"/>
    </source>
</evidence>
<name>A0A822F374_9BILA</name>
<accession>A0A822F374</accession>
<dbReference type="Proteomes" id="UP000663848">
    <property type="component" value="Unassembled WGS sequence"/>
</dbReference>
<dbReference type="EMBL" id="CAJOBR010075462">
    <property type="protein sequence ID" value="CAF5110979.1"/>
    <property type="molecule type" value="Genomic_DNA"/>
</dbReference>